<dbReference type="GO" id="GO:0005737">
    <property type="term" value="C:cytoplasm"/>
    <property type="evidence" value="ECO:0007669"/>
    <property type="project" value="UniProtKB-SubCell"/>
</dbReference>
<evidence type="ECO:0000256" key="1">
    <source>
        <dbReference type="ARBA" id="ARBA00004496"/>
    </source>
</evidence>
<keyword evidence="3 4" id="KW-0175">Coiled coil</keyword>
<dbReference type="OMA" id="KYVEWSM"/>
<feature type="signal peptide" evidence="6">
    <location>
        <begin position="1"/>
        <end position="20"/>
    </location>
</feature>
<dbReference type="InterPro" id="IPR019019">
    <property type="entry name" value="H-type_lectin_domain"/>
</dbReference>
<reference evidence="8" key="1">
    <citation type="submission" date="2021-01" db="EMBL/GenBank/DDBJ databases">
        <authorList>
            <consortium name="Genoscope - CEA"/>
            <person name="William W."/>
        </authorList>
    </citation>
    <scope>NUCLEOTIDE SEQUENCE</scope>
</reference>
<sequence length="787" mass="91924">MKMGLLIVMTLFICINGIQQSNGILDLQNLKAHQLFTKNVQFDQEFDEIPQVVVSIKQIIGDQFELYTRAININLRGFDLQIISSSNIANIKINYLAINDNSLNIICENYQTKKDEIKVPFNIEHSQVAAFITGLKLQQNEKVYFKLNSISDSQAVFQTKQKAMGLCLVFGDEDKIAHQQSIITSTLQDNKLEFNVENIEDSITLPLENQVLSFDDIISKLSIESKGEQSTQVQDEEEKYLDIDSIQIETLGINTIQQNIEDEVIQSVDIQFLQPENKSVQDELLKIEENHIERVQEIIGQAVDQEIQLEEQEEKKFLTQVNQVNVIDMQNIQDTIQQEIIIQEAYELVPQSVDDLDMDALYKEFTLSQQLNDDLFGQNKNIISQQQQQQSQVQQQLQQQEQQQLDQQQQQQDDQEYQSDQQYQQQNLQQQLQGDQQQQQQDQQLQQSQQQQQETLEVIESVDVVQDQLVNEVQSEIIADKTETEVEEQKPVKRQLQIDVPLFDEDLQFDDVDVELDYKKEEKEEQEVSPAQYIIDVYKSFANEEADQQNQKENEDHPFVEVSTETQTEEMQDEVVNELDGLRDGLEGVDFSLFFDEFSQPDEMNISRKSVQNQEEQQIKINQQQYEESKQFKQSKEKIEDVMKDLQITTDVTTSEDERKLITQLKQKSAELKKKLQEQYDAVPKLEQAKKQTEVSMHPITDQYPKIESDSKINYEVESKYVEWSMNQEQKIKKIGLDLTEDDLRNPRFSLLQMDQRSELDIQRQINEFLGFDDLSFIMIKQNLRGR</sequence>
<keyword evidence="9" id="KW-1185">Reference proteome</keyword>
<proteinExistence type="predicted"/>
<organism evidence="8 9">
    <name type="scientific">Paramecium octaurelia</name>
    <dbReference type="NCBI Taxonomy" id="43137"/>
    <lineage>
        <taxon>Eukaryota</taxon>
        <taxon>Sar</taxon>
        <taxon>Alveolata</taxon>
        <taxon>Ciliophora</taxon>
        <taxon>Intramacronucleata</taxon>
        <taxon>Oligohymenophorea</taxon>
        <taxon>Peniculida</taxon>
        <taxon>Parameciidae</taxon>
        <taxon>Paramecium</taxon>
    </lineage>
</organism>
<keyword evidence="2" id="KW-0963">Cytoplasm</keyword>
<dbReference type="InterPro" id="IPR045329">
    <property type="entry name" value="LZTS"/>
</dbReference>
<feature type="domain" description="H-type lectin" evidence="7">
    <location>
        <begin position="37"/>
        <end position="98"/>
    </location>
</feature>
<evidence type="ECO:0000256" key="4">
    <source>
        <dbReference type="SAM" id="Coils"/>
    </source>
</evidence>
<evidence type="ECO:0000313" key="8">
    <source>
        <dbReference type="EMBL" id="CAD8171427.1"/>
    </source>
</evidence>
<dbReference type="GO" id="GO:0030246">
    <property type="term" value="F:carbohydrate binding"/>
    <property type="evidence" value="ECO:0007669"/>
    <property type="project" value="InterPro"/>
</dbReference>
<comment type="caution">
    <text evidence="8">The sequence shown here is derived from an EMBL/GenBank/DDBJ whole genome shotgun (WGS) entry which is preliminary data.</text>
</comment>
<name>A0A8S1V474_PAROT</name>
<dbReference type="PANTHER" id="PTHR19354">
    <property type="entry name" value="ZIPPER PUTATIVE TUMOR SUPPRESSOR 2 HOMOLOG-LIKE PROTEIN-RELATED"/>
    <property type="match status" value="1"/>
</dbReference>
<evidence type="ECO:0000256" key="3">
    <source>
        <dbReference type="ARBA" id="ARBA00023054"/>
    </source>
</evidence>
<evidence type="ECO:0000256" key="6">
    <source>
        <dbReference type="SAM" id="SignalP"/>
    </source>
</evidence>
<dbReference type="AlphaFoldDB" id="A0A8S1V474"/>
<keyword evidence="6" id="KW-0732">Signal</keyword>
<feature type="coiled-coil region" evidence="4">
    <location>
        <begin position="655"/>
        <end position="682"/>
    </location>
</feature>
<accession>A0A8S1V474</accession>
<feature type="chain" id="PRO_5035857939" description="H-type lectin domain-containing protein" evidence="6">
    <location>
        <begin position="21"/>
        <end position="787"/>
    </location>
</feature>
<evidence type="ECO:0000256" key="2">
    <source>
        <dbReference type="ARBA" id="ARBA00022490"/>
    </source>
</evidence>
<dbReference type="EMBL" id="CAJJDP010000057">
    <property type="protein sequence ID" value="CAD8171427.1"/>
    <property type="molecule type" value="Genomic_DNA"/>
</dbReference>
<dbReference type="GO" id="GO:0007155">
    <property type="term" value="P:cell adhesion"/>
    <property type="evidence" value="ECO:0007669"/>
    <property type="project" value="InterPro"/>
</dbReference>
<evidence type="ECO:0000259" key="7">
    <source>
        <dbReference type="Pfam" id="PF09458"/>
    </source>
</evidence>
<feature type="region of interest" description="Disordered" evidence="5">
    <location>
        <begin position="405"/>
        <end position="435"/>
    </location>
</feature>
<comment type="subcellular location">
    <subcellularLocation>
        <location evidence="1">Cytoplasm</location>
    </subcellularLocation>
</comment>
<evidence type="ECO:0000313" key="9">
    <source>
        <dbReference type="Proteomes" id="UP000683925"/>
    </source>
</evidence>
<protein>
    <recommendedName>
        <fullName evidence="7">H-type lectin domain-containing protein</fullName>
    </recommendedName>
</protein>
<dbReference type="OrthoDB" id="308347at2759"/>
<dbReference type="Pfam" id="PF09458">
    <property type="entry name" value="H_lectin"/>
    <property type="match status" value="1"/>
</dbReference>
<evidence type="ECO:0000256" key="5">
    <source>
        <dbReference type="SAM" id="MobiDB-lite"/>
    </source>
</evidence>
<gene>
    <name evidence="8" type="ORF">POCTA_138.1.T0580128</name>
</gene>
<dbReference type="Proteomes" id="UP000683925">
    <property type="component" value="Unassembled WGS sequence"/>
</dbReference>
<dbReference type="PANTHER" id="PTHR19354:SF2">
    <property type="entry name" value="LEUCINE-RICH REPEAT-CONTAINING PROTEIN DDB_G0290503"/>
    <property type="match status" value="1"/>
</dbReference>